<evidence type="ECO:0000256" key="1">
    <source>
        <dbReference type="ARBA" id="ARBA00004651"/>
    </source>
</evidence>
<keyword evidence="6" id="KW-0813">Transport</keyword>
<dbReference type="RefSeq" id="WP_092725610.1">
    <property type="nucleotide sequence ID" value="NZ_FNGW01000004.1"/>
</dbReference>
<feature type="domain" description="ABC3 transporter permease C-terminal" evidence="7">
    <location>
        <begin position="553"/>
        <end position="666"/>
    </location>
</feature>
<evidence type="ECO:0000256" key="4">
    <source>
        <dbReference type="ARBA" id="ARBA00022989"/>
    </source>
</evidence>
<dbReference type="GO" id="GO:0005886">
    <property type="term" value="C:plasma membrane"/>
    <property type="evidence" value="ECO:0007669"/>
    <property type="project" value="UniProtKB-SubCell"/>
</dbReference>
<dbReference type="InterPro" id="IPR027022">
    <property type="entry name" value="ABC_permease_BceB-typ"/>
</dbReference>
<evidence type="ECO:0000259" key="7">
    <source>
        <dbReference type="Pfam" id="PF02687"/>
    </source>
</evidence>
<comment type="subcellular location">
    <subcellularLocation>
        <location evidence="1 6">Cell membrane</location>
        <topology evidence="1 6">Multi-pass membrane protein</topology>
    </subcellularLocation>
</comment>
<dbReference type="InterPro" id="IPR003838">
    <property type="entry name" value="ABC3_permease_C"/>
</dbReference>
<feature type="transmembrane region" description="Helical" evidence="6">
    <location>
        <begin position="17"/>
        <end position="34"/>
    </location>
</feature>
<dbReference type="InterPro" id="IPR052536">
    <property type="entry name" value="ABC-4_Integral_Memb_Prot"/>
</dbReference>
<evidence type="ECO:0000256" key="2">
    <source>
        <dbReference type="ARBA" id="ARBA00022475"/>
    </source>
</evidence>
<dbReference type="PIRSF" id="PIRSF018968">
    <property type="entry name" value="ABC_permease_BceB"/>
    <property type="match status" value="1"/>
</dbReference>
<accession>A0A1G9P8E5</accession>
<organism evidence="8 9">
    <name type="scientific">Romboutsia lituseburensis DSM 797</name>
    <dbReference type="NCBI Taxonomy" id="1121325"/>
    <lineage>
        <taxon>Bacteria</taxon>
        <taxon>Bacillati</taxon>
        <taxon>Bacillota</taxon>
        <taxon>Clostridia</taxon>
        <taxon>Peptostreptococcales</taxon>
        <taxon>Peptostreptococcaceae</taxon>
        <taxon>Romboutsia</taxon>
    </lineage>
</organism>
<dbReference type="Pfam" id="PF02687">
    <property type="entry name" value="FtsX"/>
    <property type="match status" value="2"/>
</dbReference>
<feature type="transmembrane region" description="Helical" evidence="6">
    <location>
        <begin position="201"/>
        <end position="221"/>
    </location>
</feature>
<keyword evidence="9" id="KW-1185">Reference proteome</keyword>
<feature type="transmembrane region" description="Helical" evidence="6">
    <location>
        <begin position="60"/>
        <end position="83"/>
    </location>
</feature>
<evidence type="ECO:0000313" key="8">
    <source>
        <dbReference type="EMBL" id="SDL94771.1"/>
    </source>
</evidence>
<dbReference type="EMBL" id="FNGW01000004">
    <property type="protein sequence ID" value="SDL94771.1"/>
    <property type="molecule type" value="Genomic_DNA"/>
</dbReference>
<evidence type="ECO:0000256" key="6">
    <source>
        <dbReference type="PIRNR" id="PIRNR018968"/>
    </source>
</evidence>
<feature type="transmembrane region" description="Helical" evidence="6">
    <location>
        <begin position="290"/>
        <end position="311"/>
    </location>
</feature>
<feature type="transmembrane region" description="Helical" evidence="6">
    <location>
        <begin position="600"/>
        <end position="619"/>
    </location>
</feature>
<dbReference type="PANTHER" id="PTHR46795">
    <property type="entry name" value="ABC TRANSPORTER PERMEASE-RELATED-RELATED"/>
    <property type="match status" value="1"/>
</dbReference>
<dbReference type="GO" id="GO:0055085">
    <property type="term" value="P:transmembrane transport"/>
    <property type="evidence" value="ECO:0007669"/>
    <property type="project" value="UniProtKB-UniRule"/>
</dbReference>
<dbReference type="PANTHER" id="PTHR46795:SF3">
    <property type="entry name" value="ABC TRANSPORTER PERMEASE"/>
    <property type="match status" value="1"/>
</dbReference>
<keyword evidence="5 6" id="KW-0472">Membrane</keyword>
<gene>
    <name evidence="8" type="ORF">SAMN04515677_104249</name>
</gene>
<reference evidence="8 9" key="1">
    <citation type="submission" date="2016-10" db="EMBL/GenBank/DDBJ databases">
        <authorList>
            <person name="de Groot N.N."/>
        </authorList>
    </citation>
    <scope>NUCLEOTIDE SEQUENCE [LARGE SCALE GENOMIC DNA]</scope>
    <source>
        <strain evidence="8 9">DSM 797</strain>
    </source>
</reference>
<feature type="transmembrane region" description="Helical" evidence="6">
    <location>
        <begin position="104"/>
        <end position="130"/>
    </location>
</feature>
<dbReference type="Proteomes" id="UP000199068">
    <property type="component" value="Unassembled WGS sequence"/>
</dbReference>
<comment type="similarity">
    <text evidence="6">Belongs to the ABC-4 integral membrane protein family.</text>
</comment>
<dbReference type="STRING" id="1121325.SAMN04515677_104249"/>
<feature type="transmembrane region" description="Helical" evidence="6">
    <location>
        <begin position="162"/>
        <end position="180"/>
    </location>
</feature>
<proteinExistence type="inferred from homology"/>
<dbReference type="AlphaFoldDB" id="A0A1G9P8E5"/>
<feature type="transmembrane region" description="Helical" evidence="6">
    <location>
        <begin position="241"/>
        <end position="263"/>
    </location>
</feature>
<keyword evidence="3 6" id="KW-0812">Transmembrane</keyword>
<evidence type="ECO:0000313" key="9">
    <source>
        <dbReference type="Proteomes" id="UP000199068"/>
    </source>
</evidence>
<protein>
    <submittedName>
        <fullName evidence="8">Putative ABC transport system permease protein</fullName>
    </submittedName>
</protein>
<evidence type="ECO:0000256" key="3">
    <source>
        <dbReference type="ARBA" id="ARBA00022692"/>
    </source>
</evidence>
<evidence type="ECO:0000256" key="5">
    <source>
        <dbReference type="ARBA" id="ARBA00023136"/>
    </source>
</evidence>
<feature type="transmembrane region" description="Helical" evidence="6">
    <location>
        <begin position="544"/>
        <end position="566"/>
    </location>
</feature>
<keyword evidence="4 6" id="KW-1133">Transmembrane helix</keyword>
<keyword evidence="2 6" id="KW-1003">Cell membrane</keyword>
<feature type="transmembrane region" description="Helical" evidence="6">
    <location>
        <begin position="639"/>
        <end position="660"/>
    </location>
</feature>
<feature type="domain" description="ABC3 transporter permease C-terminal" evidence="7">
    <location>
        <begin position="64"/>
        <end position="183"/>
    </location>
</feature>
<sequence>MLFKLSSRNVRRSMKDYSIYFLTLVIGVCIFYIFNSLESQTAMIELTQSKRAQAKLLTEIMSYVSIFVSFILGFLIMYANNFIIKRRSKEFGIYMTLGISRNKISYMLFFETLLIGIVSLVVGLFVGVLLSQGLASVTAKMFESDMSKYKFIFSKDACLKTALYFSIMFIVVILLNFAIVSRYKLINLINNEKRSEKLKGSNLTISAVLFVLSIICLFTAYKSTLGEQLIYSDGGINCTYIALGILGTLLFFRALAGFLIIVIQNSKNYYLRNLNTFTLRQLNSKINTHYVSMSVICIMLFIAVGMTSAGLGTKKSLKESIQFKTPFDVSFEARKGVNGNLSELLKQNGFDLNQYSKELVDYNLYIGDITFGEMFKNSLGEISKQQFDFIKDRNVEVLKLSDYNKLNKIKGKDTIVLKDNEVLLLSDVGPMKEAIKEYLSKYKTLNLNNKEFNLKKYSEYEAIYTSPQSMNMLTLIVNDKHTEGLKVSKNYLSLNLTGDEAVAEEKILQQFDDLQSDSETIQGLDIYTYGKIDSYDSSIGTANMFLYIGIYVGMVFLIAGAAVLALSQLSGANESLSRYKILRKLGVSSNMINKSIFIQVLMYFCLPIILALVHSIFGIKVANDFVKIFGDINPVKNNILTIGSILVIYGIYFVITYNSYKRIVNSQS</sequence>
<name>A0A1G9P8E5_9FIRM</name>